<protein>
    <submittedName>
        <fullName evidence="7">Ribosomal RNA small subunit methyltransferase B</fullName>
        <ecNumber evidence="7">2.1.1.176</ecNumber>
    </submittedName>
</protein>
<dbReference type="SUPFAM" id="SSF48013">
    <property type="entry name" value="NusB-like"/>
    <property type="match status" value="1"/>
</dbReference>
<dbReference type="EC" id="2.1.1.176" evidence="7"/>
<dbReference type="CDD" id="cd02440">
    <property type="entry name" value="AdoMet_MTases"/>
    <property type="match status" value="1"/>
</dbReference>
<evidence type="ECO:0000313" key="7">
    <source>
        <dbReference type="EMBL" id="VEI12439.1"/>
    </source>
</evidence>
<dbReference type="GO" id="GO:0003723">
    <property type="term" value="F:RNA binding"/>
    <property type="evidence" value="ECO:0007669"/>
    <property type="project" value="UniProtKB-UniRule"/>
</dbReference>
<dbReference type="Proteomes" id="UP000269542">
    <property type="component" value="Chromosome"/>
</dbReference>
<dbReference type="InterPro" id="IPR035926">
    <property type="entry name" value="NusB-like_sf"/>
</dbReference>
<dbReference type="AlphaFoldDB" id="A0A3S4V9B0"/>
<evidence type="ECO:0000256" key="5">
    <source>
        <dbReference type="PROSITE-ProRule" id="PRU01023"/>
    </source>
</evidence>
<dbReference type="InterPro" id="IPR006027">
    <property type="entry name" value="NusB_RsmB_TIM44"/>
</dbReference>
<feature type="active site" description="Nucleophile" evidence="5">
    <location>
        <position position="403"/>
    </location>
</feature>
<dbReference type="GO" id="GO:0001510">
    <property type="term" value="P:RNA methylation"/>
    <property type="evidence" value="ECO:0007669"/>
    <property type="project" value="InterPro"/>
</dbReference>
<dbReference type="InterPro" id="IPR023267">
    <property type="entry name" value="RCMT"/>
</dbReference>
<keyword evidence="8" id="KW-1185">Reference proteome</keyword>
<dbReference type="PROSITE" id="PS51686">
    <property type="entry name" value="SAM_MT_RSMB_NOP"/>
    <property type="match status" value="1"/>
</dbReference>
<keyword evidence="4 5" id="KW-0694">RNA-binding</keyword>
<dbReference type="InterPro" id="IPR049560">
    <property type="entry name" value="MeTrfase_RsmB-F_NOP2_cat"/>
</dbReference>
<dbReference type="InterPro" id="IPR001678">
    <property type="entry name" value="MeTrfase_RsmB-F_NOP2_dom"/>
</dbReference>
<evidence type="ECO:0000313" key="8">
    <source>
        <dbReference type="Proteomes" id="UP000269542"/>
    </source>
</evidence>
<feature type="binding site" evidence="5">
    <location>
        <position position="350"/>
    </location>
    <ligand>
        <name>S-adenosyl-L-methionine</name>
        <dbReference type="ChEBI" id="CHEBI:59789"/>
    </ligand>
</feature>
<dbReference type="Gene3D" id="1.10.940.10">
    <property type="entry name" value="NusB-like"/>
    <property type="match status" value="1"/>
</dbReference>
<proteinExistence type="inferred from homology"/>
<gene>
    <name evidence="7" type="primary">rsmB</name>
    <name evidence="7" type="ORF">NCTC13354_00118</name>
</gene>
<name>A0A3S4V9B0_9ACTO</name>
<dbReference type="KEGG" id="tbw:NCTC13354_00118"/>
<comment type="similarity">
    <text evidence="5">Belongs to the class I-like SAM-binding methyltransferase superfamily. RsmB/NOP family.</text>
</comment>
<accession>A0A3S4V9B0</accession>
<dbReference type="PANTHER" id="PTHR22807:SF53">
    <property type="entry name" value="RIBOSOMAL RNA SMALL SUBUNIT METHYLTRANSFERASE B-RELATED"/>
    <property type="match status" value="1"/>
</dbReference>
<evidence type="ECO:0000256" key="1">
    <source>
        <dbReference type="ARBA" id="ARBA00022603"/>
    </source>
</evidence>
<evidence type="ECO:0000256" key="2">
    <source>
        <dbReference type="ARBA" id="ARBA00022679"/>
    </source>
</evidence>
<keyword evidence="1 5" id="KW-0489">Methyltransferase</keyword>
<dbReference type="Pfam" id="PF01189">
    <property type="entry name" value="Methyltr_RsmB-F"/>
    <property type="match status" value="1"/>
</dbReference>
<dbReference type="Pfam" id="PF01029">
    <property type="entry name" value="NusB"/>
    <property type="match status" value="1"/>
</dbReference>
<keyword evidence="3 5" id="KW-0949">S-adenosyl-L-methionine</keyword>
<evidence type="ECO:0000256" key="4">
    <source>
        <dbReference type="ARBA" id="ARBA00022884"/>
    </source>
</evidence>
<dbReference type="GO" id="GO:0008173">
    <property type="term" value="F:RNA methyltransferase activity"/>
    <property type="evidence" value="ECO:0007669"/>
    <property type="project" value="InterPro"/>
</dbReference>
<dbReference type="GO" id="GO:0006355">
    <property type="term" value="P:regulation of DNA-templated transcription"/>
    <property type="evidence" value="ECO:0007669"/>
    <property type="project" value="InterPro"/>
</dbReference>
<dbReference type="InterPro" id="IPR029063">
    <property type="entry name" value="SAM-dependent_MTases_sf"/>
</dbReference>
<feature type="binding site" evidence="5">
    <location>
        <begin position="283"/>
        <end position="289"/>
    </location>
    <ligand>
        <name>S-adenosyl-L-methionine</name>
        <dbReference type="ChEBI" id="CHEBI:59789"/>
    </ligand>
</feature>
<reference evidence="7 8" key="1">
    <citation type="submission" date="2018-12" db="EMBL/GenBank/DDBJ databases">
        <authorList>
            <consortium name="Pathogen Informatics"/>
        </authorList>
    </citation>
    <scope>NUCLEOTIDE SEQUENCE [LARGE SCALE GENOMIC DNA]</scope>
    <source>
        <strain evidence="7 8">NCTC13354</strain>
    </source>
</reference>
<feature type="binding site" evidence="5">
    <location>
        <position position="306"/>
    </location>
    <ligand>
        <name>S-adenosyl-L-methionine</name>
        <dbReference type="ChEBI" id="CHEBI:59789"/>
    </ligand>
</feature>
<dbReference type="PANTHER" id="PTHR22807">
    <property type="entry name" value="NOP2 YEAST -RELATED NOL1/NOP2/FMU SUN DOMAIN-CONTAINING"/>
    <property type="match status" value="1"/>
</dbReference>
<dbReference type="SUPFAM" id="SSF53335">
    <property type="entry name" value="S-adenosyl-L-methionine-dependent methyltransferases"/>
    <property type="match status" value="1"/>
</dbReference>
<keyword evidence="2 5" id="KW-0808">Transferase</keyword>
<evidence type="ECO:0000256" key="3">
    <source>
        <dbReference type="ARBA" id="ARBA00022691"/>
    </source>
</evidence>
<dbReference type="EMBL" id="LR134476">
    <property type="protein sequence ID" value="VEI12439.1"/>
    <property type="molecule type" value="Genomic_DNA"/>
</dbReference>
<organism evidence="7 8">
    <name type="scientific">Trueperella bialowiezensis</name>
    <dbReference type="NCBI Taxonomy" id="312285"/>
    <lineage>
        <taxon>Bacteria</taxon>
        <taxon>Bacillati</taxon>
        <taxon>Actinomycetota</taxon>
        <taxon>Actinomycetes</taxon>
        <taxon>Actinomycetales</taxon>
        <taxon>Actinomycetaceae</taxon>
        <taxon>Trueperella</taxon>
    </lineage>
</organism>
<dbReference type="RefSeq" id="WP_126415643.1">
    <property type="nucleotide sequence ID" value="NZ_LR134476.1"/>
</dbReference>
<dbReference type="PRINTS" id="PR02008">
    <property type="entry name" value="RCMTFAMILY"/>
</dbReference>
<feature type="binding site" evidence="5">
    <location>
        <position position="332"/>
    </location>
    <ligand>
        <name>S-adenosyl-L-methionine</name>
        <dbReference type="ChEBI" id="CHEBI:59789"/>
    </ligand>
</feature>
<evidence type="ECO:0000259" key="6">
    <source>
        <dbReference type="PROSITE" id="PS51686"/>
    </source>
</evidence>
<dbReference type="Gene3D" id="3.40.50.150">
    <property type="entry name" value="Vaccinia Virus protein VP39"/>
    <property type="match status" value="1"/>
</dbReference>
<dbReference type="OrthoDB" id="9810297at2"/>
<feature type="domain" description="SAM-dependent MTase RsmB/NOP-type" evidence="6">
    <location>
        <begin position="190"/>
        <end position="468"/>
    </location>
</feature>
<sequence>MRERPKNWRPGRQQSDPARSVVFEVLMDVEVNGAYANIALPRAIREARLGKQDAAYATNLTYGTLRMQGRWDAILMHCMDRQNIDAEARVLLRMGAHQLLDMGTPPHAAIHETVMLARNKVGTGVSGFVNAVLRRVSERSLKQWQEQLISDHGKVNTVGFLAAWFSHPQWIVRALSASLREHGRSHKDLISVLRAHNEPAEVALVARDIPVPELMADISRGKMSSRPGELVDTAVLLEGGDPGRIFAVQDGYAGVQDEGSQLVARTFAAAEISGPDSAWLDMCAGPGGKTATLAALNPRVDIFANEIHAHRLDLVRDSVAPWADQVHLRLGDGVEIGMEEPGRYDRVLIDAPCTGIGALRRRPEARWNKEAGDALDLVRTQLSLLESGWEALRPGGVLGYATCSPYLAETTDVMDTFLAGRADAVVLNANEIANGQSLKKITGTGDYLQLWPDEHKSDAMFLALVRKAEG</sequence>